<comment type="similarity">
    <text evidence="1">Belongs to the outer membrane factor (OMF) (TC 1.B.17) family.</text>
</comment>
<dbReference type="SUPFAM" id="SSF56954">
    <property type="entry name" value="Outer membrane efflux proteins (OEP)"/>
    <property type="match status" value="1"/>
</dbReference>
<organism evidence="3 4">
    <name type="scientific">Candidatus Phycosocius bacilliformis</name>
    <dbReference type="NCBI Taxonomy" id="1445552"/>
    <lineage>
        <taxon>Bacteria</taxon>
        <taxon>Pseudomonadati</taxon>
        <taxon>Pseudomonadota</taxon>
        <taxon>Alphaproteobacteria</taxon>
        <taxon>Caulobacterales</taxon>
        <taxon>Caulobacterales incertae sedis</taxon>
        <taxon>Candidatus Phycosocius</taxon>
    </lineage>
</organism>
<evidence type="ECO:0000313" key="3">
    <source>
        <dbReference type="EMBL" id="GBF57597.1"/>
    </source>
</evidence>
<name>A0A2P2E952_9PROT</name>
<dbReference type="InterPro" id="IPR010131">
    <property type="entry name" value="MdtP/NodT-like"/>
</dbReference>
<dbReference type="Proteomes" id="UP000245086">
    <property type="component" value="Unassembled WGS sequence"/>
</dbReference>
<sequence>MSRRSFSAVTALAAMTLMLAGCATSPVANAEIAARQSLPDSWQEAQNLPALIVTPDPVLTELFARVAEGPDLAIAQSRLKEAEARLMVARAALLPNLTLTATTTQSETDGADQTINKVGAAGLTVPIDLFGANRARSGASRASLEAAQLEARRTASLTRNTLAQLYISYRAAQAQVAVTEASLASANESLNLAKARQAAGLETGLGVAQATSNRDAIAARLPSFRQAQVASRLGLEALIGDKPGSLAILLAPVAAIPQLDSRQAVRSPQDWLSARPDLVAAQWRLRAAGLDARAAFRDRLPSLSITAQGLTTDAGAGAWVASNSVAGTAAMTLFDFGRLRGLAKLAGAQAETEAANYQKTVLDAMADLETQASAVRLGEVSAAAQAANVASALDQARLARVRYTSGLSGFLDVLTAERAAFDAQSAEVTAKSEAAKAQFAFALALGL</sequence>
<dbReference type="GO" id="GO:0015562">
    <property type="term" value="F:efflux transmembrane transporter activity"/>
    <property type="evidence" value="ECO:0007669"/>
    <property type="project" value="InterPro"/>
</dbReference>
<reference evidence="3 4" key="1">
    <citation type="journal article" date="2018" name="Genome Announc.">
        <title>Draft Genome Sequence of "Candidatus Phycosocius bacilliformis," an Alphaproteobacterial Ectosymbiont of the Hydrocarbon-Producing Green Alga Botryococcus braunii.</title>
        <authorList>
            <person name="Tanabe Y."/>
            <person name="Yamaguchi H."/>
            <person name="Watanabe M.M."/>
        </authorList>
    </citation>
    <scope>NUCLEOTIDE SEQUENCE [LARGE SCALE GENOMIC DNA]</scope>
    <source>
        <strain evidence="3 4">BOTRYCO-2</strain>
    </source>
</reference>
<dbReference type="PROSITE" id="PS51257">
    <property type="entry name" value="PROKAR_LIPOPROTEIN"/>
    <property type="match status" value="1"/>
</dbReference>
<dbReference type="RefSeq" id="WP_108984473.1">
    <property type="nucleotide sequence ID" value="NZ_BFBR01000003.1"/>
</dbReference>
<protein>
    <submittedName>
        <fullName evidence="3">Antibiotic efflux pump outer membrane protein ArpC</fullName>
    </submittedName>
</protein>
<dbReference type="Gene3D" id="2.20.200.10">
    <property type="entry name" value="Outer membrane efflux proteins (OEP)"/>
    <property type="match status" value="1"/>
</dbReference>
<dbReference type="InterPro" id="IPR003423">
    <property type="entry name" value="OMP_efflux"/>
</dbReference>
<dbReference type="InterPro" id="IPR006311">
    <property type="entry name" value="TAT_signal"/>
</dbReference>
<dbReference type="PANTHER" id="PTHR30203">
    <property type="entry name" value="OUTER MEMBRANE CATION EFFLUX PROTEIN"/>
    <property type="match status" value="1"/>
</dbReference>
<dbReference type="Gene3D" id="1.20.1600.10">
    <property type="entry name" value="Outer membrane efflux proteins (OEP)"/>
    <property type="match status" value="1"/>
</dbReference>
<evidence type="ECO:0000256" key="2">
    <source>
        <dbReference type="SAM" id="SignalP"/>
    </source>
</evidence>
<dbReference type="AlphaFoldDB" id="A0A2P2E952"/>
<gene>
    <name evidence="3" type="primary">arpC</name>
    <name evidence="3" type="ORF">PbB2_01265</name>
</gene>
<dbReference type="Pfam" id="PF02321">
    <property type="entry name" value="OEP"/>
    <property type="match status" value="2"/>
</dbReference>
<dbReference type="PANTHER" id="PTHR30203:SF32">
    <property type="entry name" value="CATION EFFLUX SYSTEM PROTEIN CUSC"/>
    <property type="match status" value="1"/>
</dbReference>
<evidence type="ECO:0000256" key="1">
    <source>
        <dbReference type="ARBA" id="ARBA00007613"/>
    </source>
</evidence>
<keyword evidence="4" id="KW-1185">Reference proteome</keyword>
<dbReference type="EMBL" id="BFBR01000003">
    <property type="protein sequence ID" value="GBF57597.1"/>
    <property type="molecule type" value="Genomic_DNA"/>
</dbReference>
<proteinExistence type="inferred from homology"/>
<evidence type="ECO:0000313" key="4">
    <source>
        <dbReference type="Proteomes" id="UP000245086"/>
    </source>
</evidence>
<feature type="signal peptide" evidence="2">
    <location>
        <begin position="1"/>
        <end position="30"/>
    </location>
</feature>
<comment type="caution">
    <text evidence="3">The sequence shown here is derived from an EMBL/GenBank/DDBJ whole genome shotgun (WGS) entry which is preliminary data.</text>
</comment>
<keyword evidence="2" id="KW-0732">Signal</keyword>
<feature type="chain" id="PRO_5015120466" evidence="2">
    <location>
        <begin position="31"/>
        <end position="447"/>
    </location>
</feature>
<accession>A0A2P2E952</accession>
<dbReference type="PROSITE" id="PS51318">
    <property type="entry name" value="TAT"/>
    <property type="match status" value="1"/>
</dbReference>
<dbReference type="OrthoDB" id="7181739at2"/>